<keyword evidence="2" id="KW-1185">Reference proteome</keyword>
<accession>A0AAD5RAI3</accession>
<proteinExistence type="predicted"/>
<gene>
    <name evidence="1" type="ORF">KIN20_034548</name>
</gene>
<dbReference type="EMBL" id="JAHQIW010007136">
    <property type="protein sequence ID" value="KAJ1372401.1"/>
    <property type="molecule type" value="Genomic_DNA"/>
</dbReference>
<sequence>MEDFVHQHSANKEGELQSSIAKFVWPVVLLPNHHQYEYSTSLRLLVYPCYITPIMYKNTRHERFSMFPNIHDDQVNGMTHWTRVATDYHRTPATSRESFYRDTISITGNY</sequence>
<reference evidence="1" key="1">
    <citation type="submission" date="2021-06" db="EMBL/GenBank/DDBJ databases">
        <title>Parelaphostrongylus tenuis whole genome reference sequence.</title>
        <authorList>
            <person name="Garwood T.J."/>
            <person name="Larsen P.A."/>
            <person name="Fountain-Jones N.M."/>
            <person name="Garbe J.R."/>
            <person name="Macchietto M.G."/>
            <person name="Kania S.A."/>
            <person name="Gerhold R.W."/>
            <person name="Richards J.E."/>
            <person name="Wolf T.M."/>
        </authorList>
    </citation>
    <scope>NUCLEOTIDE SEQUENCE</scope>
    <source>
        <strain evidence="1">MNPRO001-30</strain>
        <tissue evidence="1">Meninges</tissue>
    </source>
</reference>
<name>A0AAD5RAI3_PARTN</name>
<organism evidence="1 2">
    <name type="scientific">Parelaphostrongylus tenuis</name>
    <name type="common">Meningeal worm</name>
    <dbReference type="NCBI Taxonomy" id="148309"/>
    <lineage>
        <taxon>Eukaryota</taxon>
        <taxon>Metazoa</taxon>
        <taxon>Ecdysozoa</taxon>
        <taxon>Nematoda</taxon>
        <taxon>Chromadorea</taxon>
        <taxon>Rhabditida</taxon>
        <taxon>Rhabditina</taxon>
        <taxon>Rhabditomorpha</taxon>
        <taxon>Strongyloidea</taxon>
        <taxon>Metastrongylidae</taxon>
        <taxon>Parelaphostrongylus</taxon>
    </lineage>
</organism>
<dbReference type="Proteomes" id="UP001196413">
    <property type="component" value="Unassembled WGS sequence"/>
</dbReference>
<protein>
    <submittedName>
        <fullName evidence="1">Uncharacterized protein</fullName>
    </submittedName>
</protein>
<comment type="caution">
    <text evidence="1">The sequence shown here is derived from an EMBL/GenBank/DDBJ whole genome shotgun (WGS) entry which is preliminary data.</text>
</comment>
<dbReference type="AlphaFoldDB" id="A0AAD5RAI3"/>
<evidence type="ECO:0000313" key="2">
    <source>
        <dbReference type="Proteomes" id="UP001196413"/>
    </source>
</evidence>
<evidence type="ECO:0000313" key="1">
    <source>
        <dbReference type="EMBL" id="KAJ1372401.1"/>
    </source>
</evidence>